<feature type="transmembrane region" description="Helical" evidence="1">
    <location>
        <begin position="136"/>
        <end position="154"/>
    </location>
</feature>
<dbReference type="Proteomes" id="UP000626109">
    <property type="component" value="Unassembled WGS sequence"/>
</dbReference>
<dbReference type="PANTHER" id="PTHR43031">
    <property type="entry name" value="FAD-DEPENDENT OXIDOREDUCTASE"/>
    <property type="match status" value="1"/>
</dbReference>
<dbReference type="InterPro" id="IPR001763">
    <property type="entry name" value="Rhodanese-like_dom"/>
</dbReference>
<evidence type="ECO:0000256" key="1">
    <source>
        <dbReference type="SAM" id="Phobius"/>
    </source>
</evidence>
<name>A0A813JTX1_POLGL</name>
<dbReference type="EMBL" id="CAJNNW010026474">
    <property type="protein sequence ID" value="CAE8685714.1"/>
    <property type="molecule type" value="Genomic_DNA"/>
</dbReference>
<dbReference type="InterPro" id="IPR050229">
    <property type="entry name" value="GlpE_sulfurtransferase"/>
</dbReference>
<keyword evidence="1" id="KW-0812">Transmembrane</keyword>
<dbReference type="SMART" id="SM00450">
    <property type="entry name" value="RHOD"/>
    <property type="match status" value="1"/>
</dbReference>
<reference evidence="3" key="1">
    <citation type="submission" date="2021-02" db="EMBL/GenBank/DDBJ databases">
        <authorList>
            <person name="Dougan E. K."/>
            <person name="Rhodes N."/>
            <person name="Thang M."/>
            <person name="Chan C."/>
        </authorList>
    </citation>
    <scope>NUCLEOTIDE SEQUENCE</scope>
</reference>
<dbReference type="Pfam" id="PF00581">
    <property type="entry name" value="Rhodanese"/>
    <property type="match status" value="1"/>
</dbReference>
<proteinExistence type="predicted"/>
<protein>
    <recommendedName>
        <fullName evidence="2">Rhodanese domain-containing protein</fullName>
    </recommendedName>
</protein>
<dbReference type="InterPro" id="IPR036873">
    <property type="entry name" value="Rhodanese-like_dom_sf"/>
</dbReference>
<keyword evidence="1" id="KW-0472">Membrane</keyword>
<dbReference type="CDD" id="cd00158">
    <property type="entry name" value="RHOD"/>
    <property type="match status" value="1"/>
</dbReference>
<organism evidence="3 4">
    <name type="scientific">Polarella glacialis</name>
    <name type="common">Dinoflagellate</name>
    <dbReference type="NCBI Taxonomy" id="89957"/>
    <lineage>
        <taxon>Eukaryota</taxon>
        <taxon>Sar</taxon>
        <taxon>Alveolata</taxon>
        <taxon>Dinophyceae</taxon>
        <taxon>Suessiales</taxon>
        <taxon>Suessiaceae</taxon>
        <taxon>Polarella</taxon>
    </lineage>
</organism>
<comment type="caution">
    <text evidence="3">The sequence shown here is derived from an EMBL/GenBank/DDBJ whole genome shotgun (WGS) entry which is preliminary data.</text>
</comment>
<evidence type="ECO:0000259" key="2">
    <source>
        <dbReference type="PROSITE" id="PS50206"/>
    </source>
</evidence>
<dbReference type="SUPFAM" id="SSF52821">
    <property type="entry name" value="Rhodanese/Cell cycle control phosphatase"/>
    <property type="match status" value="1"/>
</dbReference>
<evidence type="ECO:0000313" key="3">
    <source>
        <dbReference type="EMBL" id="CAE8685714.1"/>
    </source>
</evidence>
<accession>A0A813JTX1</accession>
<evidence type="ECO:0000313" key="4">
    <source>
        <dbReference type="Proteomes" id="UP000626109"/>
    </source>
</evidence>
<dbReference type="PROSITE" id="PS50206">
    <property type="entry name" value="RHODANESE_3"/>
    <property type="match status" value="1"/>
</dbReference>
<sequence length="161" mass="17663">MDVASSEEVLQQLRKPRALLLDVRTRQEYERGHVEGSVNISHDLIVANLEKLPADRGTPILAYCAAGVRSYHAKCELEDLGFKDVQNSGTWRDVEAAVAWFEAEVAAEKRHHYRAPRKSPALPSAPEPQRSGADSIGLWLVIGLATAAALALAWQAGRGKR</sequence>
<dbReference type="Gene3D" id="3.40.250.10">
    <property type="entry name" value="Rhodanese-like domain"/>
    <property type="match status" value="1"/>
</dbReference>
<keyword evidence="1" id="KW-1133">Transmembrane helix</keyword>
<dbReference type="AlphaFoldDB" id="A0A813JTX1"/>
<gene>
    <name evidence="3" type="ORF">PGLA2088_LOCUS24613</name>
</gene>
<feature type="domain" description="Rhodanese" evidence="2">
    <location>
        <begin position="14"/>
        <end position="103"/>
    </location>
</feature>
<dbReference type="PANTHER" id="PTHR43031:SF1">
    <property type="entry name" value="PYRIDINE NUCLEOTIDE-DISULPHIDE OXIDOREDUCTASE"/>
    <property type="match status" value="1"/>
</dbReference>